<dbReference type="AlphaFoldDB" id="A0A1H7ZIV9"/>
<dbReference type="EMBL" id="FOBB01000005">
    <property type="protein sequence ID" value="SEM57478.1"/>
    <property type="molecule type" value="Genomic_DNA"/>
</dbReference>
<dbReference type="OrthoDB" id="9780595at2"/>
<reference evidence="1 2" key="1">
    <citation type="submission" date="2016-10" db="EMBL/GenBank/DDBJ databases">
        <authorList>
            <person name="de Groot N.N."/>
        </authorList>
    </citation>
    <scope>NUCLEOTIDE SEQUENCE [LARGE SCALE GENOMIC DNA]</scope>
    <source>
        <strain evidence="1 2">DSM 21039</strain>
    </source>
</reference>
<dbReference type="Proteomes" id="UP000198984">
    <property type="component" value="Unassembled WGS sequence"/>
</dbReference>
<keyword evidence="2" id="KW-1185">Reference proteome</keyword>
<evidence type="ECO:0000313" key="2">
    <source>
        <dbReference type="Proteomes" id="UP000198984"/>
    </source>
</evidence>
<dbReference type="RefSeq" id="WP_089916047.1">
    <property type="nucleotide sequence ID" value="NZ_FOBB01000005.1"/>
</dbReference>
<accession>A0A1H7ZIV9</accession>
<gene>
    <name evidence="1" type="ORF">SAMN04488505_10582</name>
</gene>
<organism evidence="1 2">
    <name type="scientific">Chitinophaga rupis</name>
    <dbReference type="NCBI Taxonomy" id="573321"/>
    <lineage>
        <taxon>Bacteria</taxon>
        <taxon>Pseudomonadati</taxon>
        <taxon>Bacteroidota</taxon>
        <taxon>Chitinophagia</taxon>
        <taxon>Chitinophagales</taxon>
        <taxon>Chitinophagaceae</taxon>
        <taxon>Chitinophaga</taxon>
    </lineage>
</organism>
<protein>
    <submittedName>
        <fullName evidence="1">Uncharacterized protein</fullName>
    </submittedName>
</protein>
<sequence length="59" mass="6339">MADLMGLGGSDHFKNHLANVISDDLFGTPDMNDVIEKITGNGPMTLAEFIDKNRAAFTA</sequence>
<name>A0A1H7ZIV9_9BACT</name>
<proteinExistence type="predicted"/>
<evidence type="ECO:0000313" key="1">
    <source>
        <dbReference type="EMBL" id="SEM57478.1"/>
    </source>
</evidence>